<reference evidence="11" key="1">
    <citation type="submission" date="2016-07" db="EMBL/GenBank/DDBJ databases">
        <authorList>
            <person name="Florea S."/>
            <person name="Webb J.S."/>
            <person name="Jaromczyk J."/>
            <person name="Schardl C.L."/>
        </authorList>
    </citation>
    <scope>NUCLEOTIDE SEQUENCE [LARGE SCALE GENOMIC DNA]</scope>
    <source>
        <strain evidence="11">MV-1</strain>
    </source>
</reference>
<feature type="transmembrane region" description="Helical" evidence="7">
    <location>
        <begin position="195"/>
        <end position="216"/>
    </location>
</feature>
<dbReference type="InterPro" id="IPR023408">
    <property type="entry name" value="MscS_beta-dom_sf"/>
</dbReference>
<dbReference type="Proteomes" id="UP000095347">
    <property type="component" value="Unassembled WGS sequence"/>
</dbReference>
<feature type="domain" description="Mechanosensitive ion channel MscS" evidence="8">
    <location>
        <begin position="234"/>
        <end position="300"/>
    </location>
</feature>
<dbReference type="InterPro" id="IPR006685">
    <property type="entry name" value="MscS_channel_2nd"/>
</dbReference>
<evidence type="ECO:0000256" key="5">
    <source>
        <dbReference type="ARBA" id="ARBA00022989"/>
    </source>
</evidence>
<protein>
    <recommendedName>
        <fullName evidence="12">Mechanosensitive ion channel protein MscS</fullName>
    </recommendedName>
</protein>
<evidence type="ECO:0000259" key="8">
    <source>
        <dbReference type="Pfam" id="PF00924"/>
    </source>
</evidence>
<gene>
    <name evidence="10" type="ORF">BEN30_12470</name>
</gene>
<dbReference type="SUPFAM" id="SSF82689">
    <property type="entry name" value="Mechanosensitive channel protein MscS (YggB), C-terminal domain"/>
    <property type="match status" value="1"/>
</dbReference>
<dbReference type="InterPro" id="IPR052702">
    <property type="entry name" value="MscS-like_channel"/>
</dbReference>
<keyword evidence="6 7" id="KW-0472">Membrane</keyword>
<keyword evidence="3" id="KW-1003">Cell membrane</keyword>
<comment type="similarity">
    <text evidence="2">Belongs to the MscS (TC 1.A.23) family.</text>
</comment>
<dbReference type="GO" id="GO:0008381">
    <property type="term" value="F:mechanosensitive monoatomic ion channel activity"/>
    <property type="evidence" value="ECO:0007669"/>
    <property type="project" value="UniProtKB-ARBA"/>
</dbReference>
<dbReference type="Gene3D" id="3.30.70.100">
    <property type="match status" value="1"/>
</dbReference>
<keyword evidence="5 7" id="KW-1133">Transmembrane helix</keyword>
<dbReference type="InterPro" id="IPR011066">
    <property type="entry name" value="MscS_channel_C_sf"/>
</dbReference>
<comment type="subcellular location">
    <subcellularLocation>
        <location evidence="1">Cell membrane</location>
        <topology evidence="1">Multi-pass membrane protein</topology>
    </subcellularLocation>
</comment>
<keyword evidence="4 7" id="KW-0812">Transmembrane</keyword>
<name>A0A1E5Q688_9PROT</name>
<keyword evidence="11" id="KW-1185">Reference proteome</keyword>
<dbReference type="Pfam" id="PF21082">
    <property type="entry name" value="MS_channel_3rd"/>
    <property type="match status" value="1"/>
</dbReference>
<feature type="transmembrane region" description="Helical" evidence="7">
    <location>
        <begin position="146"/>
        <end position="168"/>
    </location>
</feature>
<feature type="transmembrane region" description="Helical" evidence="7">
    <location>
        <begin position="6"/>
        <end position="24"/>
    </location>
</feature>
<evidence type="ECO:0000313" key="10">
    <source>
        <dbReference type="EMBL" id="OEJ66202.1"/>
    </source>
</evidence>
<evidence type="ECO:0000259" key="9">
    <source>
        <dbReference type="Pfam" id="PF21082"/>
    </source>
</evidence>
<dbReference type="PANTHER" id="PTHR30347:SF1">
    <property type="entry name" value="MECHANOSENSITIVE CHANNEL MSCK"/>
    <property type="match status" value="1"/>
</dbReference>
<dbReference type="SUPFAM" id="SSF82861">
    <property type="entry name" value="Mechanosensitive channel protein MscS (YggB), transmembrane region"/>
    <property type="match status" value="1"/>
</dbReference>
<evidence type="ECO:0000313" key="11">
    <source>
        <dbReference type="Proteomes" id="UP000095347"/>
    </source>
</evidence>
<feature type="transmembrane region" description="Helical" evidence="7">
    <location>
        <begin position="45"/>
        <end position="66"/>
    </location>
</feature>
<dbReference type="STRING" id="28181.BEN30_12470"/>
<dbReference type="EMBL" id="MCGG01000036">
    <property type="protein sequence ID" value="OEJ66202.1"/>
    <property type="molecule type" value="Genomic_DNA"/>
</dbReference>
<evidence type="ECO:0000256" key="1">
    <source>
        <dbReference type="ARBA" id="ARBA00004651"/>
    </source>
</evidence>
<dbReference type="InterPro" id="IPR011014">
    <property type="entry name" value="MscS_channel_TM-2"/>
</dbReference>
<dbReference type="InterPro" id="IPR049278">
    <property type="entry name" value="MS_channel_C"/>
</dbReference>
<dbReference type="Gene3D" id="2.30.30.60">
    <property type="match status" value="1"/>
</dbReference>
<evidence type="ECO:0000256" key="7">
    <source>
        <dbReference type="SAM" id="Phobius"/>
    </source>
</evidence>
<accession>A0A1E5Q688</accession>
<evidence type="ECO:0000256" key="3">
    <source>
        <dbReference type="ARBA" id="ARBA00022475"/>
    </source>
</evidence>
<sequence>MLVIPNLIQVALVVLLYYVARMAARPATTVLDKILAAEWASKYRYQTGLIIKPLLLPVAWLALAGVEHLVALKLGWPAGITAFATSLLTAWVVIRLLLNFIADPWWSRAVAVFVWSVTALDIVGLLDPTLEIMDRLAVNLGSFRLSLLVVAKAIVVMVVLLWMANWAARMVEGRLKRISQFTPSQKVLFGKLSRVMFVTLAILVGINMVGIDLTALHVFSGALGLGVGIGLQKVVSNLLSGVILLMDRSVKPGDVVSIGGTYGWINSIGARYVSVVTRDGIEHLIPNEVLISTPVENWSHSDRLVRQRLPIGISYDSDVHLAIKLAEQAGGEFSRILKNPAPRCLLKGYGDNSLDLELRVWIEDAEKGVSNIKSEIYLRIHELFAQNNVAFPYPQRDIHVKGPVRLMFDGTLEPPEPEHFSGAVEGGSVDLKP</sequence>
<dbReference type="AlphaFoldDB" id="A0A1E5Q688"/>
<evidence type="ECO:0000256" key="2">
    <source>
        <dbReference type="ARBA" id="ARBA00008017"/>
    </source>
</evidence>
<evidence type="ECO:0000256" key="4">
    <source>
        <dbReference type="ARBA" id="ARBA00022692"/>
    </source>
</evidence>
<dbReference type="PANTHER" id="PTHR30347">
    <property type="entry name" value="POTASSIUM CHANNEL RELATED"/>
    <property type="match status" value="1"/>
</dbReference>
<feature type="transmembrane region" description="Helical" evidence="7">
    <location>
        <begin position="105"/>
        <end position="126"/>
    </location>
</feature>
<dbReference type="InterPro" id="IPR010920">
    <property type="entry name" value="LSM_dom_sf"/>
</dbReference>
<dbReference type="GO" id="GO:0005886">
    <property type="term" value="C:plasma membrane"/>
    <property type="evidence" value="ECO:0007669"/>
    <property type="project" value="UniProtKB-SubCell"/>
</dbReference>
<dbReference type="Pfam" id="PF00924">
    <property type="entry name" value="MS_channel_2nd"/>
    <property type="match status" value="1"/>
</dbReference>
<dbReference type="Gene3D" id="1.10.287.1260">
    <property type="match status" value="1"/>
</dbReference>
<evidence type="ECO:0008006" key="12">
    <source>
        <dbReference type="Google" id="ProtNLM"/>
    </source>
</evidence>
<evidence type="ECO:0000256" key="6">
    <source>
        <dbReference type="ARBA" id="ARBA00023136"/>
    </source>
</evidence>
<proteinExistence type="inferred from homology"/>
<comment type="caution">
    <text evidence="10">The sequence shown here is derived from an EMBL/GenBank/DDBJ whole genome shotgun (WGS) entry which is preliminary data.</text>
</comment>
<feature type="domain" description="Mechanosensitive ion channel MscS C-terminal" evidence="9">
    <location>
        <begin position="309"/>
        <end position="391"/>
    </location>
</feature>
<dbReference type="SUPFAM" id="SSF50182">
    <property type="entry name" value="Sm-like ribonucleoproteins"/>
    <property type="match status" value="1"/>
</dbReference>
<feature type="transmembrane region" description="Helical" evidence="7">
    <location>
        <begin position="78"/>
        <end position="98"/>
    </location>
</feature>
<organism evidence="10 11">
    <name type="scientific">Magnetovibrio blakemorei</name>
    <dbReference type="NCBI Taxonomy" id="28181"/>
    <lineage>
        <taxon>Bacteria</taxon>
        <taxon>Pseudomonadati</taxon>
        <taxon>Pseudomonadota</taxon>
        <taxon>Alphaproteobacteria</taxon>
        <taxon>Rhodospirillales</taxon>
        <taxon>Magnetovibrionaceae</taxon>
        <taxon>Magnetovibrio</taxon>
    </lineage>
</organism>